<organism evidence="2 3">
    <name type="scientific">Phycicoccus sonneratiae</name>
    <dbReference type="NCBI Taxonomy" id="2807628"/>
    <lineage>
        <taxon>Bacteria</taxon>
        <taxon>Bacillati</taxon>
        <taxon>Actinomycetota</taxon>
        <taxon>Actinomycetes</taxon>
        <taxon>Micrococcales</taxon>
        <taxon>Intrasporangiaceae</taxon>
        <taxon>Phycicoccus</taxon>
    </lineage>
</organism>
<protein>
    <submittedName>
        <fullName evidence="2">Uncharacterized protein</fullName>
    </submittedName>
</protein>
<dbReference type="RefSeq" id="WP_204132563.1">
    <property type="nucleotide sequence ID" value="NZ_JAFDVD010000021.1"/>
</dbReference>
<feature type="transmembrane region" description="Helical" evidence="1">
    <location>
        <begin position="47"/>
        <end position="66"/>
    </location>
</feature>
<accession>A0ABS2CQC7</accession>
<keyword evidence="1" id="KW-1133">Transmembrane helix</keyword>
<feature type="transmembrane region" description="Helical" evidence="1">
    <location>
        <begin position="78"/>
        <end position="99"/>
    </location>
</feature>
<keyword evidence="1" id="KW-0812">Transmembrane</keyword>
<comment type="caution">
    <text evidence="2">The sequence shown here is derived from an EMBL/GenBank/DDBJ whole genome shotgun (WGS) entry which is preliminary data.</text>
</comment>
<keyword evidence="1" id="KW-0472">Membrane</keyword>
<dbReference type="InterPro" id="IPR045713">
    <property type="entry name" value="DUF6069"/>
</dbReference>
<feature type="transmembrane region" description="Helical" evidence="1">
    <location>
        <begin position="105"/>
        <end position="123"/>
    </location>
</feature>
<evidence type="ECO:0000313" key="3">
    <source>
        <dbReference type="Proteomes" id="UP001430172"/>
    </source>
</evidence>
<keyword evidence="3" id="KW-1185">Reference proteome</keyword>
<dbReference type="EMBL" id="JAFDVD010000021">
    <property type="protein sequence ID" value="MBM6402092.1"/>
    <property type="molecule type" value="Genomic_DNA"/>
</dbReference>
<dbReference type="Proteomes" id="UP001430172">
    <property type="component" value="Unassembled WGS sequence"/>
</dbReference>
<gene>
    <name evidence="2" type="ORF">JQN70_16965</name>
</gene>
<name>A0ABS2CQC7_9MICO</name>
<dbReference type="Pfam" id="PF19545">
    <property type="entry name" value="DUF6069"/>
    <property type="match status" value="1"/>
</dbReference>
<reference evidence="2" key="1">
    <citation type="submission" date="2021-02" db="EMBL/GenBank/DDBJ databases">
        <title>Phycicoccus sp. MQZ13P-5T, whole genome shotgun sequence.</title>
        <authorList>
            <person name="Tuo L."/>
        </authorList>
    </citation>
    <scope>NUCLEOTIDE SEQUENCE</scope>
    <source>
        <strain evidence="2">MQZ13P-5</strain>
    </source>
</reference>
<sequence>MTTTTARRATAVVLGALAGGLVRLLAQLVHGDVLVPVGDATQPVSLWQVLAAALVAGLVGWALLATGERWVPALAAHWVAVAALATAASLAGPLGMPGIAAADRLWLAVTHVAVAVVTVPLIARTRAPRATRRPVAAPAPGAAAR</sequence>
<evidence type="ECO:0000313" key="2">
    <source>
        <dbReference type="EMBL" id="MBM6402092.1"/>
    </source>
</evidence>
<evidence type="ECO:0000256" key="1">
    <source>
        <dbReference type="SAM" id="Phobius"/>
    </source>
</evidence>
<proteinExistence type="predicted"/>